<gene>
    <name evidence="2" type="ORF">AH68_04585</name>
</gene>
<dbReference type="KEGG" id="bka:AH68_04585"/>
<dbReference type="RefSeq" id="WP_039198021.1">
    <property type="nucleotide sequence ID" value="NZ_CP007456.1"/>
</dbReference>
<proteinExistence type="predicted"/>
<evidence type="ECO:0000313" key="3">
    <source>
        <dbReference type="Proteomes" id="UP000030625"/>
    </source>
</evidence>
<dbReference type="OrthoDB" id="3233512at2"/>
<evidence type="ECO:0000313" key="2">
    <source>
        <dbReference type="EMBL" id="AIZ14470.1"/>
    </source>
</evidence>
<dbReference type="HOGENOM" id="CLU_143998_1_0_11"/>
<name>A0A0A7I5I8_9BIFI</name>
<dbReference type="AlphaFoldDB" id="A0A0A7I5I8"/>
<keyword evidence="1" id="KW-1133">Transmembrane helix</keyword>
<organism evidence="2 3">
    <name type="scientific">Bifidobacterium catenulatum PV20-2</name>
    <dbReference type="NCBI Taxonomy" id="1447716"/>
    <lineage>
        <taxon>Bacteria</taxon>
        <taxon>Bacillati</taxon>
        <taxon>Actinomycetota</taxon>
        <taxon>Actinomycetes</taxon>
        <taxon>Bifidobacteriales</taxon>
        <taxon>Bifidobacteriaceae</taxon>
        <taxon>Bifidobacterium</taxon>
    </lineage>
</organism>
<keyword evidence="1" id="KW-0812">Transmembrane</keyword>
<evidence type="ECO:0000256" key="1">
    <source>
        <dbReference type="SAM" id="Phobius"/>
    </source>
</evidence>
<reference evidence="2 3" key="1">
    <citation type="journal article" date="2015" name="Genome Announc.">
        <title>Complete and Assembled Genome Sequence of Bifidobacterium kashiwanohense PV20-2, Isolated from the Feces of an Anemic Kenyan Infant.</title>
        <authorList>
            <person name="Vazquez-Gutierrez P."/>
            <person name="Lacroix C."/>
            <person name="Chassard C."/>
            <person name="Klumpp J."/>
            <person name="Jans C."/>
            <person name="Stevens M.J."/>
        </authorList>
    </citation>
    <scope>NUCLEOTIDE SEQUENCE [LARGE SCALE GENOMIC DNA]</scope>
    <source>
        <strain evidence="2 3">PV20-2</strain>
    </source>
</reference>
<accession>A0A0A7I5I8</accession>
<feature type="transmembrane region" description="Helical" evidence="1">
    <location>
        <begin position="40"/>
        <end position="56"/>
    </location>
</feature>
<dbReference type="STRING" id="1447716.AH68_04585"/>
<dbReference type="EMBL" id="CP007456">
    <property type="protein sequence ID" value="AIZ14470.1"/>
    <property type="molecule type" value="Genomic_DNA"/>
</dbReference>
<keyword evidence="1" id="KW-0472">Membrane</keyword>
<feature type="transmembrane region" description="Helical" evidence="1">
    <location>
        <begin position="6"/>
        <end position="28"/>
    </location>
</feature>
<protein>
    <submittedName>
        <fullName evidence="2">Uncharacterized protein</fullName>
    </submittedName>
</protein>
<sequence>MSTQDIIICVAVAIASVAIGLFFGFVPMKTDKTTESQNKYSQVLGIVAVGLTILLIFAKQNLASWVAIFAMIAGWAVAKTPPLHRWVLHCFPWFEPAKPKTPLKRARNTKKK</sequence>
<dbReference type="Proteomes" id="UP000030625">
    <property type="component" value="Chromosome"/>
</dbReference>